<dbReference type="EMBL" id="JAWZYT010000782">
    <property type="protein sequence ID" value="KAK4319102.1"/>
    <property type="molecule type" value="Genomic_DNA"/>
</dbReference>
<evidence type="ECO:0000313" key="2">
    <source>
        <dbReference type="Proteomes" id="UP001292094"/>
    </source>
</evidence>
<sequence length="177" mass="19763">MASQDLAEQIFPASCAAVVEFDGKSSDSLPTQVGSVVMGFADMSRAHEDSDSSFPGELLAMDDRTFFQHLRVTKHAFQYLLEKVRNDDAPSRVHGKEEIPANERFRCLKHLEVDIGNVTPIIVACCVIHNIARLFPDRLSLAEVFEASDEPPGVECPHENPHQRAAEKRNYICNNLQ</sequence>
<accession>A0AAE1Q5F4</accession>
<evidence type="ECO:0000313" key="1">
    <source>
        <dbReference type="EMBL" id="KAK4319102.1"/>
    </source>
</evidence>
<proteinExistence type="predicted"/>
<reference evidence="1" key="1">
    <citation type="submission" date="2023-11" db="EMBL/GenBank/DDBJ databases">
        <title>Genome assemblies of two species of porcelain crab, Petrolisthes cinctipes and Petrolisthes manimaculis (Anomura: Porcellanidae).</title>
        <authorList>
            <person name="Angst P."/>
        </authorList>
    </citation>
    <scope>NUCLEOTIDE SEQUENCE</scope>
    <source>
        <strain evidence="1">PB745_02</strain>
        <tissue evidence="1">Gill</tissue>
    </source>
</reference>
<comment type="caution">
    <text evidence="1">The sequence shown here is derived from an EMBL/GenBank/DDBJ whole genome shotgun (WGS) entry which is preliminary data.</text>
</comment>
<name>A0AAE1Q5F4_9EUCA</name>
<organism evidence="1 2">
    <name type="scientific">Petrolisthes manimaculis</name>
    <dbReference type="NCBI Taxonomy" id="1843537"/>
    <lineage>
        <taxon>Eukaryota</taxon>
        <taxon>Metazoa</taxon>
        <taxon>Ecdysozoa</taxon>
        <taxon>Arthropoda</taxon>
        <taxon>Crustacea</taxon>
        <taxon>Multicrustacea</taxon>
        <taxon>Malacostraca</taxon>
        <taxon>Eumalacostraca</taxon>
        <taxon>Eucarida</taxon>
        <taxon>Decapoda</taxon>
        <taxon>Pleocyemata</taxon>
        <taxon>Anomura</taxon>
        <taxon>Galatheoidea</taxon>
        <taxon>Porcellanidae</taxon>
        <taxon>Petrolisthes</taxon>
    </lineage>
</organism>
<dbReference type="AlphaFoldDB" id="A0AAE1Q5F4"/>
<evidence type="ECO:0008006" key="3">
    <source>
        <dbReference type="Google" id="ProtNLM"/>
    </source>
</evidence>
<dbReference type="Proteomes" id="UP001292094">
    <property type="component" value="Unassembled WGS sequence"/>
</dbReference>
<protein>
    <recommendedName>
        <fullName evidence="3">Nuclease HARBI1</fullName>
    </recommendedName>
</protein>
<gene>
    <name evidence="1" type="ORF">Pmani_009935</name>
</gene>
<keyword evidence="2" id="KW-1185">Reference proteome</keyword>